<organism evidence="2 3">
    <name type="scientific">Scytalidium lignicola</name>
    <name type="common">Hyphomycete</name>
    <dbReference type="NCBI Taxonomy" id="5539"/>
    <lineage>
        <taxon>Eukaryota</taxon>
        <taxon>Fungi</taxon>
        <taxon>Dikarya</taxon>
        <taxon>Ascomycota</taxon>
        <taxon>Pezizomycotina</taxon>
        <taxon>Leotiomycetes</taxon>
        <taxon>Leotiomycetes incertae sedis</taxon>
        <taxon>Scytalidium</taxon>
    </lineage>
</organism>
<proteinExistence type="predicted"/>
<evidence type="ECO:0000313" key="3">
    <source>
        <dbReference type="Proteomes" id="UP000258309"/>
    </source>
</evidence>
<evidence type="ECO:0000313" key="2">
    <source>
        <dbReference type="EMBL" id="RFU25644.1"/>
    </source>
</evidence>
<dbReference type="OMA" id="PCNVNEW"/>
<feature type="signal peptide" evidence="1">
    <location>
        <begin position="1"/>
        <end position="21"/>
    </location>
</feature>
<dbReference type="STRING" id="5539.A0A3E2GWV3"/>
<dbReference type="Proteomes" id="UP000258309">
    <property type="component" value="Unassembled WGS sequence"/>
</dbReference>
<reference evidence="2 3" key="1">
    <citation type="submission" date="2018-05" db="EMBL/GenBank/DDBJ databases">
        <title>Draft genome sequence of Scytalidium lignicola DSM 105466, a ubiquitous saprotrophic fungus.</title>
        <authorList>
            <person name="Buettner E."/>
            <person name="Gebauer A.M."/>
            <person name="Hofrichter M."/>
            <person name="Liers C."/>
            <person name="Kellner H."/>
        </authorList>
    </citation>
    <scope>NUCLEOTIDE SEQUENCE [LARGE SCALE GENOMIC DNA]</scope>
    <source>
        <strain evidence="2 3">DSM 105466</strain>
    </source>
</reference>
<dbReference type="AlphaFoldDB" id="A0A3E2GWV3"/>
<keyword evidence="1" id="KW-0732">Signal</keyword>
<accession>A0A3E2GWV3</accession>
<sequence length="185" mass="20646">MLSASKCLLTGLLFLATLSSAFKFTEDHEDGIYFLTIGDDGNEAYTLMDQNLTDVSGAAPPYSARLGRRYQYLPSDSIAYCNPNVVDMNDFYQVAYNKFWSICINLGNTRVGEKQAVAAKSQTTVAYMCDYAENPCNVNEWWESVGWISSVCTGLGDSVWKQAGWMSIPSWKKSYGYDDINNGFC</sequence>
<protein>
    <submittedName>
        <fullName evidence="2">Uncharacterized protein</fullName>
    </submittedName>
</protein>
<dbReference type="OrthoDB" id="4819910at2759"/>
<keyword evidence="3" id="KW-1185">Reference proteome</keyword>
<feature type="chain" id="PRO_5017553313" evidence="1">
    <location>
        <begin position="22"/>
        <end position="185"/>
    </location>
</feature>
<feature type="non-terminal residue" evidence="2">
    <location>
        <position position="1"/>
    </location>
</feature>
<dbReference type="EMBL" id="NCSJ02000318">
    <property type="protein sequence ID" value="RFU25644.1"/>
    <property type="molecule type" value="Genomic_DNA"/>
</dbReference>
<name>A0A3E2GWV3_SCYLI</name>
<evidence type="ECO:0000256" key="1">
    <source>
        <dbReference type="SAM" id="SignalP"/>
    </source>
</evidence>
<feature type="non-terminal residue" evidence="2">
    <location>
        <position position="185"/>
    </location>
</feature>
<gene>
    <name evidence="2" type="ORF">B7463_g10696</name>
</gene>
<comment type="caution">
    <text evidence="2">The sequence shown here is derived from an EMBL/GenBank/DDBJ whole genome shotgun (WGS) entry which is preliminary data.</text>
</comment>